<dbReference type="Gene3D" id="1.10.510.10">
    <property type="entry name" value="Transferase(Phosphotransferase) domain 1"/>
    <property type="match status" value="1"/>
</dbReference>
<evidence type="ECO:0000256" key="7">
    <source>
        <dbReference type="ARBA" id="ARBA00047899"/>
    </source>
</evidence>
<dbReference type="Proteomes" id="UP001055219">
    <property type="component" value="Unassembled WGS sequence"/>
</dbReference>
<dbReference type="GO" id="GO:0005524">
    <property type="term" value="F:ATP binding"/>
    <property type="evidence" value="ECO:0007669"/>
    <property type="project" value="UniProtKB-KW"/>
</dbReference>
<keyword evidence="5" id="KW-0418">Kinase</keyword>
<evidence type="ECO:0000256" key="8">
    <source>
        <dbReference type="ARBA" id="ARBA00048679"/>
    </source>
</evidence>
<proteinExistence type="predicted"/>
<keyword evidence="4" id="KW-0547">Nucleotide-binding</keyword>
<keyword evidence="6" id="KW-0067">ATP-binding</keyword>
<name>A0A9Q0BDY5_9HYPO</name>
<evidence type="ECO:0000256" key="3">
    <source>
        <dbReference type="ARBA" id="ARBA00022679"/>
    </source>
</evidence>
<evidence type="ECO:0000256" key="5">
    <source>
        <dbReference type="ARBA" id="ARBA00022777"/>
    </source>
</evidence>
<evidence type="ECO:0000256" key="4">
    <source>
        <dbReference type="ARBA" id="ARBA00022741"/>
    </source>
</evidence>
<evidence type="ECO:0000313" key="10">
    <source>
        <dbReference type="Proteomes" id="UP001055219"/>
    </source>
</evidence>
<dbReference type="GO" id="GO:0004674">
    <property type="term" value="F:protein serine/threonine kinase activity"/>
    <property type="evidence" value="ECO:0007669"/>
    <property type="project" value="UniProtKB-KW"/>
</dbReference>
<accession>A0A9Q0BDY5</accession>
<dbReference type="SUPFAM" id="SSF56112">
    <property type="entry name" value="Protein kinase-like (PK-like)"/>
    <property type="match status" value="1"/>
</dbReference>
<keyword evidence="2" id="KW-0723">Serine/threonine-protein kinase</keyword>
<keyword evidence="10" id="KW-1185">Reference proteome</keyword>
<evidence type="ECO:0000256" key="1">
    <source>
        <dbReference type="ARBA" id="ARBA00012513"/>
    </source>
</evidence>
<protein>
    <recommendedName>
        <fullName evidence="1">non-specific serine/threonine protein kinase</fullName>
        <ecNumber evidence="1">2.7.11.1</ecNumber>
    </recommendedName>
</protein>
<evidence type="ECO:0000256" key="6">
    <source>
        <dbReference type="ARBA" id="ARBA00022840"/>
    </source>
</evidence>
<dbReference type="RefSeq" id="XP_051361911.1">
    <property type="nucleotide sequence ID" value="XM_051506780.1"/>
</dbReference>
<comment type="caution">
    <text evidence="9">The sequence shown here is derived from an EMBL/GenBank/DDBJ whole genome shotgun (WGS) entry which is preliminary data.</text>
</comment>
<dbReference type="InterPro" id="IPR051334">
    <property type="entry name" value="SRPK"/>
</dbReference>
<organism evidence="9 10">
    <name type="scientific">Emericellopsis cladophorae</name>
    <dbReference type="NCBI Taxonomy" id="2686198"/>
    <lineage>
        <taxon>Eukaryota</taxon>
        <taxon>Fungi</taxon>
        <taxon>Dikarya</taxon>
        <taxon>Ascomycota</taxon>
        <taxon>Pezizomycotina</taxon>
        <taxon>Sordariomycetes</taxon>
        <taxon>Hypocreomycetidae</taxon>
        <taxon>Hypocreales</taxon>
        <taxon>Bionectriaceae</taxon>
        <taxon>Emericellopsis</taxon>
    </lineage>
</organism>
<dbReference type="PANTHER" id="PTHR47634">
    <property type="entry name" value="PROTEIN KINASE DOMAIN-CONTAINING PROTEIN-RELATED"/>
    <property type="match status" value="1"/>
</dbReference>
<dbReference type="EMBL" id="JAGIXG020000025">
    <property type="protein sequence ID" value="KAI6781055.1"/>
    <property type="molecule type" value="Genomic_DNA"/>
</dbReference>
<evidence type="ECO:0000256" key="2">
    <source>
        <dbReference type="ARBA" id="ARBA00022527"/>
    </source>
</evidence>
<dbReference type="InterPro" id="IPR011009">
    <property type="entry name" value="Kinase-like_dom_sf"/>
</dbReference>
<dbReference type="Gene3D" id="3.30.200.20">
    <property type="entry name" value="Phosphorylase Kinase, domain 1"/>
    <property type="match status" value="1"/>
</dbReference>
<sequence>MASLSTWARGLTRISPSTPLRFPAAGFEIINDADVEEEEQFDAFRAGQCYLVNLGDVYASKYQITGKLGFGTTSTVWLARNLEGGREEFETYGHFSQANPSHPGYRHVRSALDTFSLHRTGGDYRCLVQKPMWDSWRDLLRRNPTQRFSLLLPKVGLKHVLLALDYLHNECQLAHTGTDIKANNLLQEIVEDRILEDFVKTELKTPSLRKFIERHPVYRSRQFGLPTAFGGALLSDFGTAVRGDQKRNHDAQPNVYWSPEVMLSAEQSLPIRDLFEGKHPF</sequence>
<dbReference type="GO" id="GO:0005634">
    <property type="term" value="C:nucleus"/>
    <property type="evidence" value="ECO:0007669"/>
    <property type="project" value="TreeGrafter"/>
</dbReference>
<evidence type="ECO:0000313" key="9">
    <source>
        <dbReference type="EMBL" id="KAI6781055.1"/>
    </source>
</evidence>
<dbReference type="OrthoDB" id="5979581at2759"/>
<gene>
    <name evidence="9" type="ORF">J7T54_003222</name>
</gene>
<dbReference type="GO" id="GO:0050684">
    <property type="term" value="P:regulation of mRNA processing"/>
    <property type="evidence" value="ECO:0007669"/>
    <property type="project" value="TreeGrafter"/>
</dbReference>
<keyword evidence="3" id="KW-0808">Transferase</keyword>
<comment type="catalytic activity">
    <reaction evidence="8">
        <text>L-seryl-[protein] + ATP = O-phospho-L-seryl-[protein] + ADP + H(+)</text>
        <dbReference type="Rhea" id="RHEA:17989"/>
        <dbReference type="Rhea" id="RHEA-COMP:9863"/>
        <dbReference type="Rhea" id="RHEA-COMP:11604"/>
        <dbReference type="ChEBI" id="CHEBI:15378"/>
        <dbReference type="ChEBI" id="CHEBI:29999"/>
        <dbReference type="ChEBI" id="CHEBI:30616"/>
        <dbReference type="ChEBI" id="CHEBI:83421"/>
        <dbReference type="ChEBI" id="CHEBI:456216"/>
        <dbReference type="EC" id="2.7.11.1"/>
    </reaction>
</comment>
<dbReference type="AlphaFoldDB" id="A0A9Q0BDY5"/>
<dbReference type="EC" id="2.7.11.1" evidence="1"/>
<dbReference type="GO" id="GO:0005737">
    <property type="term" value="C:cytoplasm"/>
    <property type="evidence" value="ECO:0007669"/>
    <property type="project" value="TreeGrafter"/>
</dbReference>
<dbReference type="GeneID" id="75829725"/>
<dbReference type="GO" id="GO:0000245">
    <property type="term" value="P:spliceosomal complex assembly"/>
    <property type="evidence" value="ECO:0007669"/>
    <property type="project" value="TreeGrafter"/>
</dbReference>
<reference evidence="9" key="2">
    <citation type="submission" date="2022-07" db="EMBL/GenBank/DDBJ databases">
        <authorList>
            <person name="Goncalves M.F.M."/>
            <person name="Hilario S."/>
            <person name="Van De Peer Y."/>
            <person name="Esteves A.C."/>
            <person name="Alves A."/>
        </authorList>
    </citation>
    <scope>NUCLEOTIDE SEQUENCE</scope>
    <source>
        <strain evidence="9">MUM 19.33</strain>
    </source>
</reference>
<reference evidence="9" key="1">
    <citation type="journal article" date="2021" name="J Fungi (Basel)">
        <title>Genomic and Metabolomic Analyses of the Marine Fungus Emericellopsis cladophorae: Insights into Saltwater Adaptability Mechanisms and Its Biosynthetic Potential.</title>
        <authorList>
            <person name="Goncalves M.F.M."/>
            <person name="Hilario S."/>
            <person name="Van de Peer Y."/>
            <person name="Esteves A.C."/>
            <person name="Alves A."/>
        </authorList>
    </citation>
    <scope>NUCLEOTIDE SEQUENCE</scope>
    <source>
        <strain evidence="9">MUM 19.33</strain>
    </source>
</reference>
<dbReference type="PANTHER" id="PTHR47634:SF9">
    <property type="entry name" value="PROTEIN KINASE DOMAIN-CONTAINING PROTEIN-RELATED"/>
    <property type="match status" value="1"/>
</dbReference>
<comment type="catalytic activity">
    <reaction evidence="7">
        <text>L-threonyl-[protein] + ATP = O-phospho-L-threonyl-[protein] + ADP + H(+)</text>
        <dbReference type="Rhea" id="RHEA:46608"/>
        <dbReference type="Rhea" id="RHEA-COMP:11060"/>
        <dbReference type="Rhea" id="RHEA-COMP:11605"/>
        <dbReference type="ChEBI" id="CHEBI:15378"/>
        <dbReference type="ChEBI" id="CHEBI:30013"/>
        <dbReference type="ChEBI" id="CHEBI:30616"/>
        <dbReference type="ChEBI" id="CHEBI:61977"/>
        <dbReference type="ChEBI" id="CHEBI:456216"/>
        <dbReference type="EC" id="2.7.11.1"/>
    </reaction>
</comment>